<dbReference type="PROSITE" id="PS50405">
    <property type="entry name" value="GST_CTER"/>
    <property type="match status" value="1"/>
</dbReference>
<protein>
    <submittedName>
        <fullName evidence="3">Glutathione S-transferase family protein</fullName>
    </submittedName>
</protein>
<accession>A0ABR7RIY1</accession>
<dbReference type="InterPro" id="IPR036249">
    <property type="entry name" value="Thioredoxin-like_sf"/>
</dbReference>
<dbReference type="InterPro" id="IPR010987">
    <property type="entry name" value="Glutathione-S-Trfase_C-like"/>
</dbReference>
<dbReference type="PANTHER" id="PTHR44051:SF8">
    <property type="entry name" value="GLUTATHIONE S-TRANSFERASE GSTA"/>
    <property type="match status" value="1"/>
</dbReference>
<dbReference type="InterPro" id="IPR004045">
    <property type="entry name" value="Glutathione_S-Trfase_N"/>
</dbReference>
<evidence type="ECO:0000313" key="4">
    <source>
        <dbReference type="Proteomes" id="UP000626026"/>
    </source>
</evidence>
<feature type="domain" description="GST C-terminal" evidence="2">
    <location>
        <begin position="96"/>
        <end position="210"/>
    </location>
</feature>
<evidence type="ECO:0000259" key="1">
    <source>
        <dbReference type="PROSITE" id="PS50404"/>
    </source>
</evidence>
<dbReference type="RefSeq" id="WP_187783458.1">
    <property type="nucleotide sequence ID" value="NZ_JACTVA010000006.1"/>
</dbReference>
<dbReference type="Pfam" id="PF13410">
    <property type="entry name" value="GST_C_2"/>
    <property type="match status" value="1"/>
</dbReference>
<dbReference type="CDD" id="cd03046">
    <property type="entry name" value="GST_N_GTT1_like"/>
    <property type="match status" value="1"/>
</dbReference>
<sequence length="210" mass="22839">MSLTIYGVLRSRASRPIWLAKELGIPYRHVPVIQGYRLADPLALDAPFNTVTPAFREINPNGLIPSIQDGGLVLHESLAITLYLAKKHGGPLAPRDLTEEAQAMMWSLWATTSVEEQALSMRAGPDAIERAFPGLDKQFGVLASALKAGGGWLLGGRFTVADLNVAECVRYAQSAPALFEKHPAVKEWLAACHARPAFQAMWAERDAEPA</sequence>
<dbReference type="InterPro" id="IPR040079">
    <property type="entry name" value="Glutathione_S-Trfase"/>
</dbReference>
<reference evidence="3 4" key="1">
    <citation type="journal article" date="2013" name="Int. J. Syst. Evol. Microbiol.">
        <title>Roseomonas aerophila sp. nov., isolated from air.</title>
        <authorList>
            <person name="Kim S.J."/>
            <person name="Weon H.Y."/>
            <person name="Ahn J.H."/>
            <person name="Hong S.B."/>
            <person name="Seok S.J."/>
            <person name="Whang K.S."/>
            <person name="Kwon S.W."/>
        </authorList>
    </citation>
    <scope>NUCLEOTIDE SEQUENCE [LARGE SCALE GENOMIC DNA]</scope>
    <source>
        <strain evidence="3 4">NBRC 108923</strain>
    </source>
</reference>
<dbReference type="EMBL" id="JACTVA010000006">
    <property type="protein sequence ID" value="MBC9206278.1"/>
    <property type="molecule type" value="Genomic_DNA"/>
</dbReference>
<evidence type="ECO:0000259" key="2">
    <source>
        <dbReference type="PROSITE" id="PS50405"/>
    </source>
</evidence>
<gene>
    <name evidence="3" type="ORF">IBL26_05480</name>
</gene>
<organism evidence="3 4">
    <name type="scientific">Teichococcus aerophilus</name>
    <dbReference type="NCBI Taxonomy" id="1224513"/>
    <lineage>
        <taxon>Bacteria</taxon>
        <taxon>Pseudomonadati</taxon>
        <taxon>Pseudomonadota</taxon>
        <taxon>Alphaproteobacteria</taxon>
        <taxon>Acetobacterales</taxon>
        <taxon>Roseomonadaceae</taxon>
        <taxon>Roseomonas</taxon>
    </lineage>
</organism>
<dbReference type="Proteomes" id="UP000626026">
    <property type="component" value="Unassembled WGS sequence"/>
</dbReference>
<dbReference type="Gene3D" id="3.40.30.10">
    <property type="entry name" value="Glutaredoxin"/>
    <property type="match status" value="1"/>
</dbReference>
<dbReference type="PROSITE" id="PS50404">
    <property type="entry name" value="GST_NTER"/>
    <property type="match status" value="1"/>
</dbReference>
<dbReference type="PANTHER" id="PTHR44051">
    <property type="entry name" value="GLUTATHIONE S-TRANSFERASE-RELATED"/>
    <property type="match status" value="1"/>
</dbReference>
<dbReference type="Gene3D" id="1.20.1050.10">
    <property type="match status" value="1"/>
</dbReference>
<feature type="domain" description="GST N-terminal" evidence="1">
    <location>
        <begin position="1"/>
        <end position="92"/>
    </location>
</feature>
<dbReference type="InterPro" id="IPR036282">
    <property type="entry name" value="Glutathione-S-Trfase_C_sf"/>
</dbReference>
<proteinExistence type="predicted"/>
<comment type="caution">
    <text evidence="3">The sequence shown here is derived from an EMBL/GenBank/DDBJ whole genome shotgun (WGS) entry which is preliminary data.</text>
</comment>
<name>A0ABR7RIY1_9PROT</name>
<dbReference type="SUPFAM" id="SSF47616">
    <property type="entry name" value="GST C-terminal domain-like"/>
    <property type="match status" value="1"/>
</dbReference>
<dbReference type="SUPFAM" id="SSF52833">
    <property type="entry name" value="Thioredoxin-like"/>
    <property type="match status" value="1"/>
</dbReference>
<keyword evidence="4" id="KW-1185">Reference proteome</keyword>
<dbReference type="SFLD" id="SFLDG00358">
    <property type="entry name" value="Main_(cytGST)"/>
    <property type="match status" value="1"/>
</dbReference>
<dbReference type="Pfam" id="PF13417">
    <property type="entry name" value="GST_N_3"/>
    <property type="match status" value="1"/>
</dbReference>
<dbReference type="SFLD" id="SFLDS00019">
    <property type="entry name" value="Glutathione_Transferase_(cytos"/>
    <property type="match status" value="1"/>
</dbReference>
<evidence type="ECO:0000313" key="3">
    <source>
        <dbReference type="EMBL" id="MBC9206278.1"/>
    </source>
</evidence>